<dbReference type="GO" id="GO:0008654">
    <property type="term" value="P:phospholipid biosynthetic process"/>
    <property type="evidence" value="ECO:0007669"/>
    <property type="project" value="UniProtKB-KW"/>
</dbReference>
<keyword evidence="4" id="KW-0521">NADP</keyword>
<dbReference type="Gene3D" id="3.40.50.1970">
    <property type="match status" value="1"/>
</dbReference>
<dbReference type="SUPFAM" id="SSF56796">
    <property type="entry name" value="Dehydroquinate synthase-like"/>
    <property type="match status" value="1"/>
</dbReference>
<organism evidence="10 11">
    <name type="scientific">Paenibacillus abyssi</name>
    <dbReference type="NCBI Taxonomy" id="1340531"/>
    <lineage>
        <taxon>Bacteria</taxon>
        <taxon>Bacillati</taxon>
        <taxon>Bacillota</taxon>
        <taxon>Bacilli</taxon>
        <taxon>Bacillales</taxon>
        <taxon>Paenibacillaceae</taxon>
        <taxon>Paenibacillus</taxon>
    </lineage>
</organism>
<evidence type="ECO:0000256" key="3">
    <source>
        <dbReference type="ARBA" id="ARBA00022723"/>
    </source>
</evidence>
<reference evidence="10" key="2">
    <citation type="submission" date="2020-09" db="EMBL/GenBank/DDBJ databases">
        <authorList>
            <person name="Sun Q."/>
            <person name="Zhou Y."/>
        </authorList>
    </citation>
    <scope>NUCLEOTIDE SEQUENCE</scope>
    <source>
        <strain evidence="10">CGMCC 1.12987</strain>
    </source>
</reference>
<evidence type="ECO:0000256" key="5">
    <source>
        <dbReference type="ARBA" id="ARBA00023002"/>
    </source>
</evidence>
<accession>A0A917LF38</accession>
<dbReference type="PANTHER" id="PTHR43616">
    <property type="entry name" value="GLYCEROL DEHYDROGENASE"/>
    <property type="match status" value="1"/>
</dbReference>
<dbReference type="InterPro" id="IPR032837">
    <property type="entry name" value="G1PDH"/>
</dbReference>
<evidence type="ECO:0000256" key="1">
    <source>
        <dbReference type="ARBA" id="ARBA00022490"/>
    </source>
</evidence>
<dbReference type="Pfam" id="PF13685">
    <property type="entry name" value="Fe-ADH_2"/>
    <property type="match status" value="1"/>
</dbReference>
<evidence type="ECO:0000256" key="2">
    <source>
        <dbReference type="ARBA" id="ARBA00022516"/>
    </source>
</evidence>
<keyword evidence="11" id="KW-1185">Reference proteome</keyword>
<keyword evidence="8" id="KW-0594">Phospholipid biosynthesis</keyword>
<dbReference type="GO" id="GO:0046872">
    <property type="term" value="F:metal ion binding"/>
    <property type="evidence" value="ECO:0007669"/>
    <property type="project" value="UniProtKB-KW"/>
</dbReference>
<dbReference type="InterPro" id="IPR016205">
    <property type="entry name" value="Glycerol_DH"/>
</dbReference>
<reference evidence="10" key="1">
    <citation type="journal article" date="2014" name="Int. J. Syst. Evol. Microbiol.">
        <title>Complete genome sequence of Corynebacterium casei LMG S-19264T (=DSM 44701T), isolated from a smear-ripened cheese.</title>
        <authorList>
            <consortium name="US DOE Joint Genome Institute (JGI-PGF)"/>
            <person name="Walter F."/>
            <person name="Albersmeier A."/>
            <person name="Kalinowski J."/>
            <person name="Ruckert C."/>
        </authorList>
    </citation>
    <scope>NUCLEOTIDE SEQUENCE</scope>
    <source>
        <strain evidence="10">CGMCC 1.12987</strain>
    </source>
</reference>
<evidence type="ECO:0000256" key="8">
    <source>
        <dbReference type="ARBA" id="ARBA00023209"/>
    </source>
</evidence>
<proteinExistence type="predicted"/>
<dbReference type="RefSeq" id="WP_188532627.1">
    <property type="nucleotide sequence ID" value="NZ_BMGR01000013.1"/>
</dbReference>
<protein>
    <submittedName>
        <fullName evidence="10">Glycerol-1-phosphate dehydrogenase [NAD(P)+]</fullName>
    </submittedName>
</protein>
<evidence type="ECO:0000256" key="7">
    <source>
        <dbReference type="ARBA" id="ARBA00023098"/>
    </source>
</evidence>
<dbReference type="Proteomes" id="UP000644756">
    <property type="component" value="Unassembled WGS sequence"/>
</dbReference>
<dbReference type="GO" id="GO:0016614">
    <property type="term" value="F:oxidoreductase activity, acting on CH-OH group of donors"/>
    <property type="evidence" value="ECO:0007669"/>
    <property type="project" value="InterPro"/>
</dbReference>
<dbReference type="AlphaFoldDB" id="A0A917LF38"/>
<keyword evidence="3" id="KW-0479">Metal-binding</keyword>
<dbReference type="Gene3D" id="1.20.1090.10">
    <property type="entry name" value="Dehydroquinate synthase-like - alpha domain"/>
    <property type="match status" value="1"/>
</dbReference>
<keyword evidence="9" id="KW-1208">Phospholipid metabolism</keyword>
<keyword evidence="7" id="KW-0443">Lipid metabolism</keyword>
<keyword evidence="1" id="KW-0963">Cytoplasm</keyword>
<evidence type="ECO:0000313" key="11">
    <source>
        <dbReference type="Proteomes" id="UP000644756"/>
    </source>
</evidence>
<keyword evidence="5" id="KW-0560">Oxidoreductase</keyword>
<evidence type="ECO:0000256" key="4">
    <source>
        <dbReference type="ARBA" id="ARBA00022857"/>
    </source>
</evidence>
<comment type="caution">
    <text evidence="10">The sequence shown here is derived from an EMBL/GenBank/DDBJ whole genome shotgun (WGS) entry which is preliminary data.</text>
</comment>
<name>A0A917LF38_9BACL</name>
<evidence type="ECO:0000256" key="9">
    <source>
        <dbReference type="ARBA" id="ARBA00023264"/>
    </source>
</evidence>
<dbReference type="PANTHER" id="PTHR43616:SF5">
    <property type="entry name" value="GLYCEROL DEHYDROGENASE 1"/>
    <property type="match status" value="1"/>
</dbReference>
<dbReference type="EMBL" id="BMGR01000013">
    <property type="protein sequence ID" value="GGG17438.1"/>
    <property type="molecule type" value="Genomic_DNA"/>
</dbReference>
<dbReference type="CDD" id="cd08175">
    <property type="entry name" value="G1PDH"/>
    <property type="match status" value="1"/>
</dbReference>
<keyword evidence="2" id="KW-0444">Lipid biosynthesis</keyword>
<keyword evidence="6" id="KW-0520">NAD</keyword>
<gene>
    <name evidence="10" type="primary">egsA</name>
    <name evidence="10" type="ORF">GCM10010916_37860</name>
</gene>
<evidence type="ECO:0000313" key="10">
    <source>
        <dbReference type="EMBL" id="GGG17438.1"/>
    </source>
</evidence>
<evidence type="ECO:0000256" key="6">
    <source>
        <dbReference type="ARBA" id="ARBA00023027"/>
    </source>
</evidence>
<sequence length="406" mass="44420">MQQRMKEINEQAKSCPCGSNHHPIEIDAIYIESRAMDRIASYLLERNYKRVLLVADSITLEAAGAKLQESLLASDLEIKRCIIPPDHQGDVVADERSIVHLMLEVSPDVTDILIAVGSGTVHDIVRFAAYKMNKPFLSVPTAPSVDGFNSKGAPIVIKGEKITIPASAPAAIFADLDVLVKAPAAMIAAGFGDMLGKYTSLFDWKFSHAIAEEPYCPLVASITEKALQDCVAQVDEIAARSEEGIRLLITALIESGLAMLVFGQSHPASGAEHHLSHYWEMEYLRLGNKQLLHGAKVGAACAEIAALYDRVIKEEQLPKAAANAAQDEASSGKLLYIQDKWGEIQGWQREIPATDQLKAWLQTVGGPTVPSELGVTQELVGRSLREAHEVRKNRYTLLRAHNEFLL</sequence>